<comment type="caution">
    <text evidence="2">The sequence shown here is derived from an EMBL/GenBank/DDBJ whole genome shotgun (WGS) entry which is preliminary data.</text>
</comment>
<dbReference type="PANTHER" id="PTHR48207:SF3">
    <property type="entry name" value="SUCCINATE--HYDROXYMETHYLGLUTARATE COA-TRANSFERASE"/>
    <property type="match status" value="1"/>
</dbReference>
<name>A0A2U1BJ21_9FIRM</name>
<gene>
    <name evidence="2" type="ORF">C7373_106172</name>
</gene>
<dbReference type="RefSeq" id="WP_033118672.1">
    <property type="nucleotide sequence ID" value="NZ_CALICV010000104.1"/>
</dbReference>
<dbReference type="GO" id="GO:0008410">
    <property type="term" value="F:CoA-transferase activity"/>
    <property type="evidence" value="ECO:0007669"/>
    <property type="project" value="TreeGrafter"/>
</dbReference>
<dbReference type="Gene3D" id="3.30.1540.10">
    <property type="entry name" value="formyl-coa transferase, domain 3"/>
    <property type="match status" value="1"/>
</dbReference>
<proteinExistence type="predicted"/>
<evidence type="ECO:0000256" key="1">
    <source>
        <dbReference type="ARBA" id="ARBA00022679"/>
    </source>
</evidence>
<dbReference type="InterPro" id="IPR023606">
    <property type="entry name" value="CoA-Trfase_III_dom_1_sf"/>
</dbReference>
<reference evidence="2 3" key="1">
    <citation type="submission" date="2018-04" db="EMBL/GenBank/DDBJ databases">
        <title>Genomic Encyclopedia of Type Strains, Phase IV (KMG-IV): sequencing the most valuable type-strain genomes for metagenomic binning, comparative biology and taxonomic classification.</title>
        <authorList>
            <person name="Goeker M."/>
        </authorList>
    </citation>
    <scope>NUCLEOTIDE SEQUENCE [LARGE SCALE GENOMIC DNA]</scope>
    <source>
        <strain evidence="2 3">DSM 26588</strain>
    </source>
</reference>
<evidence type="ECO:0000313" key="3">
    <source>
        <dbReference type="Proteomes" id="UP000245778"/>
    </source>
</evidence>
<dbReference type="SUPFAM" id="SSF89796">
    <property type="entry name" value="CoA-transferase family III (CaiB/BaiF)"/>
    <property type="match status" value="1"/>
</dbReference>
<dbReference type="OrthoDB" id="9797653at2"/>
<dbReference type="InterPro" id="IPR003673">
    <property type="entry name" value="CoA-Trfase_fam_III"/>
</dbReference>
<dbReference type="Gene3D" id="3.40.50.10540">
    <property type="entry name" value="Crotonobetainyl-coa:carnitine coa-transferase, domain 1"/>
    <property type="match status" value="1"/>
</dbReference>
<sequence length="393" mass="43305">MQALEGLKVVEVGNILAGPWCGTMMADFGADVIKVEPPKGGDLMRNMGRIKDMWYAVEGRNKRCVTLNLKSEKGKEMLTDLIKDADILIENFRPGVFKRLGFTWESLHALNPRLVYVTSSGYGQTGPNSHKPGFDRIGLALGGFLEITGFPGEPPVKPGISVADFYTAMFACMGAMFAIYNRDVVGTGEGQMIDCCLTESMLRLQESIIAEYSYDGTIRTRIGNGTLVTVPSGHFLTKDGKYLVLSVSGDKLFKQWCESIGRPELAEVEDYKTGAGRTANREEINAICAEWAREHTIEECLEVLGDDIPNCPVYNVADIMQDEHFKARNAIVDVDTEQFGTLKMQNCVPKMYGTPGEIKWAGAPLGKFNEEVYGEKLGLTPEDLAKLKEEGVI</sequence>
<dbReference type="PANTHER" id="PTHR48207">
    <property type="entry name" value="SUCCINATE--HYDROXYMETHYLGLUTARATE COA-TRANSFERASE"/>
    <property type="match status" value="1"/>
</dbReference>
<evidence type="ECO:0000313" key="2">
    <source>
        <dbReference type="EMBL" id="PVY48664.1"/>
    </source>
</evidence>
<protein>
    <submittedName>
        <fullName evidence="2">Formyl-CoA transferase/succinyl-CoA--D-citramalate CoA-transferase</fullName>
    </submittedName>
</protein>
<organism evidence="2 3">
    <name type="scientific">Intestinimonas butyriciproducens</name>
    <dbReference type="NCBI Taxonomy" id="1297617"/>
    <lineage>
        <taxon>Bacteria</taxon>
        <taxon>Bacillati</taxon>
        <taxon>Bacillota</taxon>
        <taxon>Clostridia</taxon>
        <taxon>Eubacteriales</taxon>
        <taxon>Intestinimonas</taxon>
    </lineage>
</organism>
<dbReference type="InterPro" id="IPR050483">
    <property type="entry name" value="CoA-transferase_III_domain"/>
</dbReference>
<keyword evidence="1 2" id="KW-0808">Transferase</keyword>
<dbReference type="EMBL" id="QEKK01000006">
    <property type="protein sequence ID" value="PVY48664.1"/>
    <property type="molecule type" value="Genomic_DNA"/>
</dbReference>
<dbReference type="Proteomes" id="UP000245778">
    <property type="component" value="Unassembled WGS sequence"/>
</dbReference>
<dbReference type="Pfam" id="PF02515">
    <property type="entry name" value="CoA_transf_3"/>
    <property type="match status" value="1"/>
</dbReference>
<dbReference type="AlphaFoldDB" id="A0A2U1BJ21"/>
<dbReference type="InterPro" id="IPR044855">
    <property type="entry name" value="CoA-Trfase_III_dom3_sf"/>
</dbReference>
<accession>A0A2U1BJ21</accession>